<evidence type="ECO:0000256" key="4">
    <source>
        <dbReference type="ARBA" id="ARBA00022475"/>
    </source>
</evidence>
<feature type="transmembrane region" description="Helical" evidence="8">
    <location>
        <begin position="106"/>
        <end position="128"/>
    </location>
</feature>
<comment type="caution">
    <text evidence="9">The sequence shown here is derived from an EMBL/GenBank/DDBJ whole genome shotgun (WGS) entry which is preliminary data.</text>
</comment>
<evidence type="ECO:0000256" key="6">
    <source>
        <dbReference type="ARBA" id="ARBA00022989"/>
    </source>
</evidence>
<evidence type="ECO:0000256" key="2">
    <source>
        <dbReference type="ARBA" id="ARBA00007935"/>
    </source>
</evidence>
<dbReference type="PANTHER" id="PTHR30472:SF25">
    <property type="entry name" value="ABC TRANSPORTER PERMEASE PROTEIN MJ0876-RELATED"/>
    <property type="match status" value="1"/>
</dbReference>
<feature type="transmembrane region" description="Helical" evidence="8">
    <location>
        <begin position="328"/>
        <end position="346"/>
    </location>
</feature>
<keyword evidence="6 8" id="KW-1133">Transmembrane helix</keyword>
<evidence type="ECO:0000256" key="5">
    <source>
        <dbReference type="ARBA" id="ARBA00022692"/>
    </source>
</evidence>
<feature type="transmembrane region" description="Helical" evidence="8">
    <location>
        <begin position="166"/>
        <end position="191"/>
    </location>
</feature>
<dbReference type="InterPro" id="IPR000522">
    <property type="entry name" value="ABC_transptr_permease_BtuC"/>
</dbReference>
<dbReference type="Proteomes" id="UP000468717">
    <property type="component" value="Unassembled WGS sequence"/>
</dbReference>
<comment type="subcellular location">
    <subcellularLocation>
        <location evidence="1">Cell membrane</location>
        <topology evidence="1">Multi-pass membrane protein</topology>
    </subcellularLocation>
</comment>
<keyword evidence="5 8" id="KW-0812">Transmembrane</keyword>
<dbReference type="Pfam" id="PF01032">
    <property type="entry name" value="FecCD"/>
    <property type="match status" value="1"/>
</dbReference>
<gene>
    <name evidence="9" type="ORF">GCN75_18440</name>
</gene>
<keyword evidence="3" id="KW-0813">Transport</keyword>
<dbReference type="InterPro" id="IPR037294">
    <property type="entry name" value="ABC_BtuC-like"/>
</dbReference>
<keyword evidence="4" id="KW-1003">Cell membrane</keyword>
<organism evidence="9 10">
    <name type="scientific">Janthinobacterium violaceinigrum</name>
    <dbReference type="NCBI Taxonomy" id="2654252"/>
    <lineage>
        <taxon>Bacteria</taxon>
        <taxon>Pseudomonadati</taxon>
        <taxon>Pseudomonadota</taxon>
        <taxon>Betaproteobacteria</taxon>
        <taxon>Burkholderiales</taxon>
        <taxon>Oxalobacteraceae</taxon>
        <taxon>Janthinobacterium</taxon>
    </lineage>
</organism>
<evidence type="ECO:0000256" key="1">
    <source>
        <dbReference type="ARBA" id="ARBA00004651"/>
    </source>
</evidence>
<evidence type="ECO:0000256" key="7">
    <source>
        <dbReference type="ARBA" id="ARBA00023136"/>
    </source>
</evidence>
<name>A0A6I1IGW7_9BURK</name>
<comment type="similarity">
    <text evidence="2">Belongs to the binding-protein-dependent transport system permease family. FecCD subfamily.</text>
</comment>
<feature type="transmembrane region" description="Helical" evidence="8">
    <location>
        <begin position="73"/>
        <end position="94"/>
    </location>
</feature>
<dbReference type="RefSeq" id="WP_152283736.1">
    <property type="nucleotide sequence ID" value="NZ_WFLI01000022.1"/>
</dbReference>
<accession>A0A6I1IGW7</accession>
<reference evidence="9 10" key="1">
    <citation type="submission" date="2019-10" db="EMBL/GenBank/DDBJ databases">
        <title>Three novel species isolated from a subtropical stream in China.</title>
        <authorList>
            <person name="Lu H."/>
        </authorList>
    </citation>
    <scope>NUCLEOTIDE SEQUENCE [LARGE SCALE GENOMIC DNA]</scope>
    <source>
        <strain evidence="9 10">FT13W</strain>
    </source>
</reference>
<dbReference type="GO" id="GO:0022857">
    <property type="term" value="F:transmembrane transporter activity"/>
    <property type="evidence" value="ECO:0007669"/>
    <property type="project" value="InterPro"/>
</dbReference>
<dbReference type="PANTHER" id="PTHR30472">
    <property type="entry name" value="FERRIC ENTEROBACTIN TRANSPORT SYSTEM PERMEASE PROTEIN"/>
    <property type="match status" value="1"/>
</dbReference>
<keyword evidence="7 8" id="KW-0472">Membrane</keyword>
<keyword evidence="10" id="KW-1185">Reference proteome</keyword>
<dbReference type="CDD" id="cd06550">
    <property type="entry name" value="TM_ABC_iron-siderophores_like"/>
    <property type="match status" value="1"/>
</dbReference>
<protein>
    <submittedName>
        <fullName evidence="9">Iron chelate uptake ABC transporter family permease subunit</fullName>
    </submittedName>
</protein>
<feature type="transmembrane region" description="Helical" evidence="8">
    <location>
        <begin position="211"/>
        <end position="229"/>
    </location>
</feature>
<dbReference type="GO" id="GO:0005886">
    <property type="term" value="C:plasma membrane"/>
    <property type="evidence" value="ECO:0007669"/>
    <property type="project" value="UniProtKB-SubCell"/>
</dbReference>
<feature type="transmembrane region" description="Helical" evidence="8">
    <location>
        <begin position="260"/>
        <end position="288"/>
    </location>
</feature>
<evidence type="ECO:0000256" key="8">
    <source>
        <dbReference type="SAM" id="Phobius"/>
    </source>
</evidence>
<dbReference type="Gene3D" id="1.10.3470.10">
    <property type="entry name" value="ABC transporter involved in vitamin B12 uptake, BtuC"/>
    <property type="match status" value="1"/>
</dbReference>
<dbReference type="FunFam" id="1.10.3470.10:FF:000001">
    <property type="entry name" value="Vitamin B12 ABC transporter permease BtuC"/>
    <property type="match status" value="1"/>
</dbReference>
<proteinExistence type="inferred from homology"/>
<evidence type="ECO:0000313" key="10">
    <source>
        <dbReference type="Proteomes" id="UP000468717"/>
    </source>
</evidence>
<dbReference type="SUPFAM" id="SSF81345">
    <property type="entry name" value="ABC transporter involved in vitamin B12 uptake, BtuC"/>
    <property type="match status" value="1"/>
</dbReference>
<evidence type="ECO:0000313" key="9">
    <source>
        <dbReference type="EMBL" id="KAB8063461.1"/>
    </source>
</evidence>
<dbReference type="AlphaFoldDB" id="A0A6I1IGW7"/>
<sequence>MNVRAMTPAVSWRMSWHVRRWGAPGLLAAALAAGLLVAVQAGAVPVTLADWLAPLQAGGESLSGGAYVLWHIRLPRALFATLIGAALALAGGLTQGLFRNPLADPGLLGVSSGAACAGAATIVFAASLHVAPELRVWLLPAAAFAGAMLICVLLDRVARWATPGSIVGLLLTGVALNAITVAAMGLCIYLASDDQLRTLTFWTLGSLSAGSWRQVAALLLVLAGALWATRFLMRSLNALALGEAQALHVGIDVGRLRTQVIVLVAVLTGFAVAWCGGIGFIGLIAPHLVRTWLGADQRRVLPLSMLMGGLLLLLADTLARTVAIPAEVPVGIFTALLGGPFFLMLLRRFRHGSA</sequence>
<dbReference type="EMBL" id="WFLI01000022">
    <property type="protein sequence ID" value="KAB8063461.1"/>
    <property type="molecule type" value="Genomic_DNA"/>
</dbReference>
<feature type="transmembrane region" description="Helical" evidence="8">
    <location>
        <begin position="134"/>
        <end position="154"/>
    </location>
</feature>
<evidence type="ECO:0000256" key="3">
    <source>
        <dbReference type="ARBA" id="ARBA00022448"/>
    </source>
</evidence>